<feature type="transmembrane region" description="Helical" evidence="12">
    <location>
        <begin position="89"/>
        <end position="113"/>
    </location>
</feature>
<dbReference type="AlphaFoldDB" id="A0A0K1PD43"/>
<evidence type="ECO:0000313" key="14">
    <source>
        <dbReference type="Proteomes" id="UP000055590"/>
    </source>
</evidence>
<evidence type="ECO:0000256" key="12">
    <source>
        <dbReference type="PIRNR" id="PIRNR006446"/>
    </source>
</evidence>
<dbReference type="GO" id="GO:0009055">
    <property type="term" value="F:electron transfer activity"/>
    <property type="evidence" value="ECO:0007669"/>
    <property type="project" value="UniProtKB-UniRule"/>
</dbReference>
<dbReference type="PATRIC" id="fig|1391653.3.peg.1916"/>
<dbReference type="GO" id="GO:0019646">
    <property type="term" value="P:aerobic electron transport chain"/>
    <property type="evidence" value="ECO:0007669"/>
    <property type="project" value="InterPro"/>
</dbReference>
<dbReference type="Pfam" id="PF01654">
    <property type="entry name" value="Cyt_bd_oxida_I"/>
    <property type="match status" value="1"/>
</dbReference>
<keyword evidence="5 12" id="KW-0349">Heme</keyword>
<organism evidence="13 14">
    <name type="scientific">Vulgatibacter incomptus</name>
    <dbReference type="NCBI Taxonomy" id="1391653"/>
    <lineage>
        <taxon>Bacteria</taxon>
        <taxon>Pseudomonadati</taxon>
        <taxon>Myxococcota</taxon>
        <taxon>Myxococcia</taxon>
        <taxon>Myxococcales</taxon>
        <taxon>Cystobacterineae</taxon>
        <taxon>Vulgatibacteraceae</taxon>
        <taxon>Vulgatibacter</taxon>
    </lineage>
</organism>
<dbReference type="PANTHER" id="PTHR30365">
    <property type="entry name" value="CYTOCHROME D UBIQUINOL OXIDASE"/>
    <property type="match status" value="1"/>
</dbReference>
<accession>A0A0K1PD43</accession>
<evidence type="ECO:0000256" key="3">
    <source>
        <dbReference type="ARBA" id="ARBA00022448"/>
    </source>
</evidence>
<dbReference type="GO" id="GO:0020037">
    <property type="term" value="F:heme binding"/>
    <property type="evidence" value="ECO:0007669"/>
    <property type="project" value="TreeGrafter"/>
</dbReference>
<feature type="transmembrane region" description="Helical" evidence="12">
    <location>
        <begin position="125"/>
        <end position="149"/>
    </location>
</feature>
<dbReference type="EMBL" id="CP012332">
    <property type="protein sequence ID" value="AKU91440.1"/>
    <property type="molecule type" value="Genomic_DNA"/>
</dbReference>
<keyword evidence="6 12" id="KW-0812">Transmembrane</keyword>
<evidence type="ECO:0000313" key="13">
    <source>
        <dbReference type="EMBL" id="AKU91440.1"/>
    </source>
</evidence>
<protein>
    <submittedName>
        <fullName evidence="13">Putative Cytochrome bd2, subunit I</fullName>
    </submittedName>
</protein>
<evidence type="ECO:0000256" key="8">
    <source>
        <dbReference type="ARBA" id="ARBA00022982"/>
    </source>
</evidence>
<feature type="transmembrane region" description="Helical" evidence="12">
    <location>
        <begin position="317"/>
        <end position="340"/>
    </location>
</feature>
<dbReference type="RefSeq" id="WP_050725748.1">
    <property type="nucleotide sequence ID" value="NZ_CP012332.1"/>
</dbReference>
<keyword evidence="10 12" id="KW-0408">Iron</keyword>
<feature type="transmembrane region" description="Helical" evidence="12">
    <location>
        <begin position="12"/>
        <end position="39"/>
    </location>
</feature>
<evidence type="ECO:0000256" key="11">
    <source>
        <dbReference type="ARBA" id="ARBA00023136"/>
    </source>
</evidence>
<proteinExistence type="inferred from homology"/>
<feature type="transmembrane region" description="Helical" evidence="12">
    <location>
        <begin position="215"/>
        <end position="233"/>
    </location>
</feature>
<dbReference type="GO" id="GO:0005886">
    <property type="term" value="C:plasma membrane"/>
    <property type="evidence" value="ECO:0007669"/>
    <property type="project" value="UniProtKB-SubCell"/>
</dbReference>
<evidence type="ECO:0000256" key="4">
    <source>
        <dbReference type="ARBA" id="ARBA00022475"/>
    </source>
</evidence>
<keyword evidence="3 12" id="KW-0813">Transport</keyword>
<gene>
    <name evidence="13" type="ORF">AKJ08_1827</name>
</gene>
<keyword evidence="8 12" id="KW-0249">Electron transport</keyword>
<dbReference type="STRING" id="1391653.AKJ08_1827"/>
<dbReference type="KEGG" id="vin:AKJ08_1827"/>
<name>A0A0K1PD43_9BACT</name>
<feature type="transmembrane region" description="Helical" evidence="12">
    <location>
        <begin position="399"/>
        <end position="422"/>
    </location>
</feature>
<feature type="transmembrane region" description="Helical" evidence="12">
    <location>
        <begin position="180"/>
        <end position="203"/>
    </location>
</feature>
<dbReference type="GO" id="GO:0016682">
    <property type="term" value="F:oxidoreductase activity, acting on diphenols and related substances as donors, oxygen as acceptor"/>
    <property type="evidence" value="ECO:0007669"/>
    <property type="project" value="TreeGrafter"/>
</dbReference>
<feature type="transmembrane region" description="Helical" evidence="12">
    <location>
        <begin position="60"/>
        <end position="83"/>
    </location>
</feature>
<dbReference type="Proteomes" id="UP000055590">
    <property type="component" value="Chromosome"/>
</dbReference>
<keyword evidence="7 12" id="KW-0479">Metal-binding</keyword>
<dbReference type="PANTHER" id="PTHR30365:SF14">
    <property type="entry name" value="CYTOCHROME BD MENAQUINOL OXIDASE SUBUNIT I-RELATED"/>
    <property type="match status" value="1"/>
</dbReference>
<evidence type="ECO:0000256" key="1">
    <source>
        <dbReference type="ARBA" id="ARBA00004651"/>
    </source>
</evidence>
<evidence type="ECO:0000256" key="6">
    <source>
        <dbReference type="ARBA" id="ARBA00022692"/>
    </source>
</evidence>
<evidence type="ECO:0000256" key="10">
    <source>
        <dbReference type="ARBA" id="ARBA00023004"/>
    </source>
</evidence>
<comment type="similarity">
    <text evidence="2 12">Belongs to the cytochrome ubiquinol oxidase subunit 1 family.</text>
</comment>
<feature type="transmembrane region" description="Helical" evidence="12">
    <location>
        <begin position="352"/>
        <end position="373"/>
    </location>
</feature>
<dbReference type="InterPro" id="IPR002585">
    <property type="entry name" value="Cyt-d_ubiquinol_oxidase_su_1"/>
</dbReference>
<keyword evidence="9 12" id="KW-1133">Transmembrane helix</keyword>
<keyword evidence="14" id="KW-1185">Reference proteome</keyword>
<dbReference type="GO" id="GO:0070069">
    <property type="term" value="C:cytochrome complex"/>
    <property type="evidence" value="ECO:0007669"/>
    <property type="project" value="UniProtKB-UniRule"/>
</dbReference>
<evidence type="ECO:0000256" key="9">
    <source>
        <dbReference type="ARBA" id="ARBA00022989"/>
    </source>
</evidence>
<sequence length="440" mass="47918">MDDLLFARLQMAISLGFHIVFAAIGIAMPLLMVISEAAWLRTRDPDYLELTKAWAKGTAVLIAIGAASGTVLSFELGLLFPGFMRHAGAVIGMPFSLEGFAFFAEAIFVGIYLYGWNRVRPSLHLASGVVVAASGALSAVFVITANAWMNLPRGFRLEEGAFVDIDPVAAMTTPYAAHEIVHMLVAAYQATGILVAAIHAWILLRRPGSAVHRKALAISMAMVVPAALVQPLVGDWSAKQVAKYQPLKLAAMESQFKTETHAPLRILGIPDHQARETRLAIELPGMLSWLAYSDRNATVLGLEAFPENDWPSTTLHYAFQLMVLCGLLMFLLSLWAAISWIRRRRLPDRRAFLWCTVAAGPLGMAAIEFGWIVTEVGRQPWVIYGVMRTAHAVTPMPSLIIPLTISILVYLGLSAAVVAVLLRQIRIGPGMAATTPEAER</sequence>
<reference evidence="13 14" key="1">
    <citation type="submission" date="2015-08" db="EMBL/GenBank/DDBJ databases">
        <authorList>
            <person name="Babu N.S."/>
            <person name="Beckwith C.J."/>
            <person name="Beseler K.G."/>
            <person name="Brison A."/>
            <person name="Carone J.V."/>
            <person name="Caskin T.P."/>
            <person name="Diamond M."/>
            <person name="Durham M.E."/>
            <person name="Foxe J.M."/>
            <person name="Go M."/>
            <person name="Henderson B.A."/>
            <person name="Jones I.B."/>
            <person name="McGettigan J.A."/>
            <person name="Micheletti S.J."/>
            <person name="Nasrallah M.E."/>
            <person name="Ortiz D."/>
            <person name="Piller C.R."/>
            <person name="Privatt S.R."/>
            <person name="Schneider S.L."/>
            <person name="Sharp S."/>
            <person name="Smith T.C."/>
            <person name="Stanton J.D."/>
            <person name="Ullery H.E."/>
            <person name="Wilson R.J."/>
            <person name="Serrano M.G."/>
            <person name="Buck G."/>
            <person name="Lee V."/>
            <person name="Wang Y."/>
            <person name="Carvalho R."/>
            <person name="Voegtly L."/>
            <person name="Shi R."/>
            <person name="Duckworth R."/>
            <person name="Johnson A."/>
            <person name="Loviza R."/>
            <person name="Walstead R."/>
            <person name="Shah Z."/>
            <person name="Kiflezghi M."/>
            <person name="Wade K."/>
            <person name="Ball S.L."/>
            <person name="Bradley K.W."/>
            <person name="Asai D.J."/>
            <person name="Bowman C.A."/>
            <person name="Russell D.A."/>
            <person name="Pope W.H."/>
            <person name="Jacobs-Sera D."/>
            <person name="Hendrix R.W."/>
            <person name="Hatfull G.F."/>
        </authorList>
    </citation>
    <scope>NUCLEOTIDE SEQUENCE [LARGE SCALE GENOMIC DNA]</scope>
    <source>
        <strain evidence="13 14">DSM 27710</strain>
    </source>
</reference>
<dbReference type="GO" id="GO:0046872">
    <property type="term" value="F:metal ion binding"/>
    <property type="evidence" value="ECO:0007669"/>
    <property type="project" value="UniProtKB-UniRule"/>
</dbReference>
<comment type="subcellular location">
    <subcellularLocation>
        <location evidence="1">Cell membrane</location>
        <topology evidence="1">Multi-pass membrane protein</topology>
    </subcellularLocation>
</comment>
<dbReference type="PIRSF" id="PIRSF006446">
    <property type="entry name" value="Cyt_quinol_oxidase_1"/>
    <property type="match status" value="1"/>
</dbReference>
<keyword evidence="11 12" id="KW-0472">Membrane</keyword>
<dbReference type="OrthoDB" id="9807042at2"/>
<evidence type="ECO:0000256" key="7">
    <source>
        <dbReference type="ARBA" id="ARBA00022723"/>
    </source>
</evidence>
<keyword evidence="4 12" id="KW-1003">Cell membrane</keyword>
<evidence type="ECO:0000256" key="5">
    <source>
        <dbReference type="ARBA" id="ARBA00022617"/>
    </source>
</evidence>
<evidence type="ECO:0000256" key="2">
    <source>
        <dbReference type="ARBA" id="ARBA00009819"/>
    </source>
</evidence>